<evidence type="ECO:0000259" key="1">
    <source>
        <dbReference type="PROSITE" id="PS51186"/>
    </source>
</evidence>
<dbReference type="EMBL" id="CP140153">
    <property type="protein sequence ID" value="WQH15679.1"/>
    <property type="molecule type" value="Genomic_DNA"/>
</dbReference>
<name>A0ABZ0YWB6_9GAMM</name>
<keyword evidence="2" id="KW-0012">Acyltransferase</keyword>
<dbReference type="PANTHER" id="PTHR43617">
    <property type="entry name" value="L-AMINO ACID N-ACETYLTRANSFERASE"/>
    <property type="match status" value="1"/>
</dbReference>
<accession>A0ABZ0YWB6</accession>
<dbReference type="InterPro" id="IPR050276">
    <property type="entry name" value="MshD_Acetyltransferase"/>
</dbReference>
<dbReference type="PANTHER" id="PTHR43617:SF2">
    <property type="entry name" value="UPF0039 PROTEIN SLL0451"/>
    <property type="match status" value="1"/>
</dbReference>
<dbReference type="SUPFAM" id="SSF55729">
    <property type="entry name" value="Acyl-CoA N-acyltransferases (Nat)"/>
    <property type="match status" value="1"/>
</dbReference>
<keyword evidence="3" id="KW-1185">Reference proteome</keyword>
<keyword evidence="2" id="KW-0808">Transferase</keyword>
<dbReference type="Gene3D" id="3.40.630.30">
    <property type="match status" value="1"/>
</dbReference>
<feature type="domain" description="N-acetyltransferase" evidence="1">
    <location>
        <begin position="6"/>
        <end position="161"/>
    </location>
</feature>
<proteinExistence type="predicted"/>
<dbReference type="PROSITE" id="PS51186">
    <property type="entry name" value="GNAT"/>
    <property type="match status" value="1"/>
</dbReference>
<dbReference type="Proteomes" id="UP001327459">
    <property type="component" value="Chromosome"/>
</dbReference>
<dbReference type="RefSeq" id="WP_322520705.1">
    <property type="nucleotide sequence ID" value="NZ_CP140153.1"/>
</dbReference>
<sequence length="186" mass="19893">MTSEPVKIRPARPDELPAIHALLTAAFGVKDAPRIIRMVDEAVADPSARPLLSLVAVRGDRVIGHILFTHAEVDTGTESIAASLLAPMAVDPDCQGQGIGARLITAGLAALEAMDVGLVFVLGHPDYYPRSGFEPAGARGFSAPYPIPERHSAAWMVKALRPDWLGCITGRVRCATAVDHEELWIE</sequence>
<reference evidence="2 3" key="1">
    <citation type="submission" date="2023-11" db="EMBL/GenBank/DDBJ databases">
        <title>MicrobeMod: A computational toolkit for identifying prokaryotic methylation and restriction-modification with nanopore sequencing.</title>
        <authorList>
            <person name="Crits-Christoph A."/>
            <person name="Kang S.C."/>
            <person name="Lee H."/>
            <person name="Ostrov N."/>
        </authorList>
    </citation>
    <scope>NUCLEOTIDE SEQUENCE [LARGE SCALE GENOMIC DNA]</scope>
    <source>
        <strain evidence="2 3">ATCC 49870</strain>
    </source>
</reference>
<evidence type="ECO:0000313" key="3">
    <source>
        <dbReference type="Proteomes" id="UP001327459"/>
    </source>
</evidence>
<dbReference type="InterPro" id="IPR000182">
    <property type="entry name" value="GNAT_dom"/>
</dbReference>
<dbReference type="CDD" id="cd04301">
    <property type="entry name" value="NAT_SF"/>
    <property type="match status" value="1"/>
</dbReference>
<evidence type="ECO:0000313" key="2">
    <source>
        <dbReference type="EMBL" id="WQH15679.1"/>
    </source>
</evidence>
<gene>
    <name evidence="2" type="ORF">SR882_07865</name>
</gene>
<protein>
    <submittedName>
        <fullName evidence="2">N-acetyltransferase</fullName>
        <ecNumber evidence="2">2.3.1.-</ecNumber>
    </submittedName>
</protein>
<dbReference type="GO" id="GO:0016746">
    <property type="term" value="F:acyltransferase activity"/>
    <property type="evidence" value="ECO:0007669"/>
    <property type="project" value="UniProtKB-KW"/>
</dbReference>
<dbReference type="EC" id="2.3.1.-" evidence="2"/>
<organism evidence="2 3">
    <name type="scientific">Guyparkeria halophila</name>
    <dbReference type="NCBI Taxonomy" id="47960"/>
    <lineage>
        <taxon>Bacteria</taxon>
        <taxon>Pseudomonadati</taxon>
        <taxon>Pseudomonadota</taxon>
        <taxon>Gammaproteobacteria</taxon>
        <taxon>Chromatiales</taxon>
        <taxon>Thioalkalibacteraceae</taxon>
        <taxon>Guyparkeria</taxon>
    </lineage>
</organism>
<dbReference type="InterPro" id="IPR016181">
    <property type="entry name" value="Acyl_CoA_acyltransferase"/>
</dbReference>
<dbReference type="Pfam" id="PF13527">
    <property type="entry name" value="Acetyltransf_9"/>
    <property type="match status" value="1"/>
</dbReference>